<reference evidence="13" key="1">
    <citation type="submission" date="2012-08" db="EMBL/GenBank/DDBJ databases">
        <title>The Genome Sequence of Wuchereria bancrofti.</title>
        <authorList>
            <person name="Nutman T.B."/>
            <person name="Fink D.L."/>
            <person name="Russ C."/>
            <person name="Young S."/>
            <person name="Zeng Q."/>
            <person name="Koehrsen M."/>
            <person name="Alvarado L."/>
            <person name="Berlin A."/>
            <person name="Chapman S.B."/>
            <person name="Chen Z."/>
            <person name="Freedman E."/>
            <person name="Gellesch M."/>
            <person name="Goldberg J."/>
            <person name="Griggs A."/>
            <person name="Gujja S."/>
            <person name="Heilman E.R."/>
            <person name="Heiman D."/>
            <person name="Hepburn T."/>
            <person name="Howarth C."/>
            <person name="Jen D."/>
            <person name="Larson L."/>
            <person name="Lewis B."/>
            <person name="Mehta T."/>
            <person name="Park D."/>
            <person name="Pearson M."/>
            <person name="Roberts A."/>
            <person name="Saif S."/>
            <person name="Shea T."/>
            <person name="Shenoy N."/>
            <person name="Sisk P."/>
            <person name="Stolte C."/>
            <person name="Sykes S."/>
            <person name="Walk T."/>
            <person name="White J."/>
            <person name="Yandava C."/>
            <person name="Haas B."/>
            <person name="Henn M.R."/>
            <person name="Nusbaum C."/>
            <person name="Birren B."/>
        </authorList>
    </citation>
    <scope>NUCLEOTIDE SEQUENCE [LARGE SCALE GENOMIC DNA]</scope>
    <source>
        <strain evidence="13">NA</strain>
    </source>
</reference>
<dbReference type="EMBL" id="ADBV01000873">
    <property type="protein sequence ID" value="EJW86088.1"/>
    <property type="molecule type" value="Genomic_DNA"/>
</dbReference>
<accession>J9EV85</accession>
<evidence type="ECO:0000256" key="9">
    <source>
        <dbReference type="ARBA" id="ARBA00077267"/>
    </source>
</evidence>
<dbReference type="Pfam" id="PF00632">
    <property type="entry name" value="HECT"/>
    <property type="match status" value="1"/>
</dbReference>
<keyword evidence="5 10" id="KW-0833">Ubl conjugation pathway</keyword>
<dbReference type="GO" id="GO:0061630">
    <property type="term" value="F:ubiquitin protein ligase activity"/>
    <property type="evidence" value="ECO:0007669"/>
    <property type="project" value="UniProtKB-EC"/>
</dbReference>
<keyword evidence="6" id="KW-0770">Synapse</keyword>
<dbReference type="InterPro" id="IPR000569">
    <property type="entry name" value="HECT_dom"/>
</dbReference>
<evidence type="ECO:0000313" key="13">
    <source>
        <dbReference type="Proteomes" id="UP000004810"/>
    </source>
</evidence>
<dbReference type="Gene3D" id="3.30.2410.10">
    <property type="entry name" value="Hect, E3 ligase catalytic domain"/>
    <property type="match status" value="1"/>
</dbReference>
<dbReference type="FunFam" id="3.30.2410.10:FF:000012">
    <property type="entry name" value="Ubiquitin-protein ligase E3B"/>
    <property type="match status" value="1"/>
</dbReference>
<dbReference type="Gene3D" id="3.30.2160.10">
    <property type="entry name" value="Hect, E3 ligase catalytic domain"/>
    <property type="match status" value="1"/>
</dbReference>
<dbReference type="InterPro" id="IPR035983">
    <property type="entry name" value="Hect_E3_ubiquitin_ligase"/>
</dbReference>
<dbReference type="PANTHER" id="PTHR45700">
    <property type="entry name" value="UBIQUITIN-PROTEIN LIGASE E3C"/>
    <property type="match status" value="1"/>
</dbReference>
<evidence type="ECO:0000256" key="8">
    <source>
        <dbReference type="ARBA" id="ARBA00067505"/>
    </source>
</evidence>
<sequence length="1075" mass="121674">MLPHISYISKTEACGVSIGEHAFEFLFNLNDVGQNANCMSGMETDKRECFIGSVSNEEAQAKNVFLLQAIGKGVLARRRFANSIRKDFDHLLGAFVNMEKEKELADCKDVLRLGRLFVRIFEQPCDNQRLCQLCRCMILSMSSCNVHKSFASLLLSKNHLQAANRLIISIYSLVISVINKLQVEKVSDGKTISLFIHFLITFSSANSWAFVRNNAEICCALNQLGNKALTTTIGEELRYIQFSQLLSRIVSSGRLALGASAFNGLFNILFRILKNSNFDFHVFSLFVEYCLTSPALLTHLSAANINLLVENKMFEKSITILTTNPVVLSNLSGNKSLFLLANLIHLSYLDQHSLVEFLIDWTDVMNRMLKGCDRLVAKKKSSRSHWHPIFGCTEGSLSLVVRQLQYLWSKPIVTCLFGQLLHCDPEKQSLCRTSQSSAIMQNDLATSIQKLWKKLNIIRAEAQANDIAQHLPTLSMTAVVCQLYQNALFTLNSLHTDILSGLCREDFLLPLLWEHIVSLSPIDNGLSHVIALVASHSPKITHFAPIVLFANCAASVISILDEEEMYEEGGPFTLDQLCAIAKFCNLFCFRVIWNSYIDLQQISSCPLFSSIYQLCMLLYNRDCRRAFSRDHKFWIAPDVKSSVIMNEFEKKSERALFLMSHLSHLVTLYDRIVLFRKYIASEKEGMEGTPSTMITVERNRLLADGYRQLSLLSPTALKATIRVKFINQQGLDEAGIDQDGVFKEFLELTLKHVFNPDLNLFKCSPNRQLFPSSTSDLHENHLALFQFVGRMLAKAIYEGIVTEVHLAPVLLAAVLGRKLCAFDELSQLDPDLYKSLIYVKHYSDSDVADLSLTFSIDEDVLGHVRTIDLIPGGHAMHVTNENKIAYVHKMAQFRVFNQTKEQCRAFVSGFLSVLNSNWLSLFAPHELQYLISGQSTDIDLHDLRKHVQYYGGFHNNHRVIKWLWQILENDFTAEERRLFLKFVTSCSRAPLLGFAYLEPPFSIRCVEVSDDQDQGDTLASVVRGFLAIKRRQSPSRLPTASTCFNLLKLPNYGKKSVLLQKLRYAVHSETGFELS</sequence>
<dbReference type="GO" id="GO:0014069">
    <property type="term" value="C:postsynaptic density"/>
    <property type="evidence" value="ECO:0007669"/>
    <property type="project" value="UniProtKB-SubCell"/>
</dbReference>
<dbReference type="GO" id="GO:0006511">
    <property type="term" value="P:ubiquitin-dependent protein catabolic process"/>
    <property type="evidence" value="ECO:0007669"/>
    <property type="project" value="TreeGrafter"/>
</dbReference>
<evidence type="ECO:0000259" key="11">
    <source>
        <dbReference type="PROSITE" id="PS50237"/>
    </source>
</evidence>
<comment type="caution">
    <text evidence="12">The sequence shown here is derived from an EMBL/GenBank/DDBJ whole genome shotgun (WGS) entry which is preliminary data.</text>
</comment>
<feature type="domain" description="HECT" evidence="11">
    <location>
        <begin position="713"/>
        <end position="1075"/>
    </location>
</feature>
<evidence type="ECO:0000256" key="4">
    <source>
        <dbReference type="ARBA" id="ARBA00022679"/>
    </source>
</evidence>
<dbReference type="SMART" id="SM00119">
    <property type="entry name" value="HECTc"/>
    <property type="match status" value="1"/>
</dbReference>
<evidence type="ECO:0000256" key="6">
    <source>
        <dbReference type="ARBA" id="ARBA00023018"/>
    </source>
</evidence>
<organism evidence="12 13">
    <name type="scientific">Wuchereria bancrofti</name>
    <dbReference type="NCBI Taxonomy" id="6293"/>
    <lineage>
        <taxon>Eukaryota</taxon>
        <taxon>Metazoa</taxon>
        <taxon>Ecdysozoa</taxon>
        <taxon>Nematoda</taxon>
        <taxon>Chromadorea</taxon>
        <taxon>Rhabditida</taxon>
        <taxon>Spirurina</taxon>
        <taxon>Spiruromorpha</taxon>
        <taxon>Filarioidea</taxon>
        <taxon>Onchocercidae</taxon>
        <taxon>Wuchereria</taxon>
    </lineage>
</organism>
<feature type="active site" description="Glycyl thioester intermediate" evidence="10">
    <location>
        <position position="1043"/>
    </location>
</feature>
<proteinExistence type="predicted"/>
<name>J9EV85_WUCBA</name>
<keyword evidence="4" id="KW-0808">Transferase</keyword>
<evidence type="ECO:0000256" key="7">
    <source>
        <dbReference type="ARBA" id="ARBA00034105"/>
    </source>
</evidence>
<dbReference type="InterPro" id="IPR044611">
    <property type="entry name" value="E3A/B/C-like"/>
</dbReference>
<dbReference type="EC" id="2.3.2.26" evidence="3"/>
<comment type="subcellular location">
    <subcellularLocation>
        <location evidence="7">Postsynaptic density</location>
    </subcellularLocation>
</comment>
<dbReference type="PROSITE" id="PS50096">
    <property type="entry name" value="IQ"/>
    <property type="match status" value="1"/>
</dbReference>
<evidence type="ECO:0000256" key="2">
    <source>
        <dbReference type="ARBA" id="ARBA00004906"/>
    </source>
</evidence>
<dbReference type="PANTHER" id="PTHR45700:SF3">
    <property type="entry name" value="UBIQUITIN-PROTEIN LIGASE E3B"/>
    <property type="match status" value="1"/>
</dbReference>
<dbReference type="Proteomes" id="UP000004810">
    <property type="component" value="Unassembled WGS sequence"/>
</dbReference>
<evidence type="ECO:0000256" key="3">
    <source>
        <dbReference type="ARBA" id="ARBA00012485"/>
    </source>
</evidence>
<protein>
    <recommendedName>
        <fullName evidence="8">Ubiquitin-protein ligase E3B</fullName>
        <ecNumber evidence="3">2.3.2.26</ecNumber>
    </recommendedName>
    <alternativeName>
        <fullName evidence="9">HECT-type ubiquitin transferase E3B</fullName>
    </alternativeName>
</protein>
<evidence type="ECO:0000256" key="10">
    <source>
        <dbReference type="PROSITE-ProRule" id="PRU00104"/>
    </source>
</evidence>
<dbReference type="Gene3D" id="3.90.1750.10">
    <property type="entry name" value="Hect, E3 ligase catalytic domains"/>
    <property type="match status" value="1"/>
</dbReference>
<dbReference type="SUPFAM" id="SSF56204">
    <property type="entry name" value="Hect, E3 ligase catalytic domain"/>
    <property type="match status" value="1"/>
</dbReference>
<dbReference type="CDD" id="cd00078">
    <property type="entry name" value="HECTc"/>
    <property type="match status" value="1"/>
</dbReference>
<dbReference type="GO" id="GO:0000209">
    <property type="term" value="P:protein polyubiquitination"/>
    <property type="evidence" value="ECO:0007669"/>
    <property type="project" value="InterPro"/>
</dbReference>
<comment type="catalytic activity">
    <reaction evidence="1">
        <text>S-ubiquitinyl-[E2 ubiquitin-conjugating enzyme]-L-cysteine + [acceptor protein]-L-lysine = [E2 ubiquitin-conjugating enzyme]-L-cysteine + N(6)-ubiquitinyl-[acceptor protein]-L-lysine.</text>
        <dbReference type="EC" id="2.3.2.26"/>
    </reaction>
</comment>
<evidence type="ECO:0000313" key="12">
    <source>
        <dbReference type="EMBL" id="EJW86088.1"/>
    </source>
</evidence>
<dbReference type="PROSITE" id="PS50237">
    <property type="entry name" value="HECT"/>
    <property type="match status" value="1"/>
</dbReference>
<gene>
    <name evidence="12" type="ORF">WUBG_02999</name>
</gene>
<evidence type="ECO:0000256" key="5">
    <source>
        <dbReference type="ARBA" id="ARBA00022786"/>
    </source>
</evidence>
<dbReference type="AlphaFoldDB" id="J9EV85"/>
<comment type="pathway">
    <text evidence="2">Protein modification; protein ubiquitination.</text>
</comment>
<evidence type="ECO:0000256" key="1">
    <source>
        <dbReference type="ARBA" id="ARBA00000885"/>
    </source>
</evidence>
<dbReference type="FunFam" id="3.30.2160.10:FF:000002">
    <property type="entry name" value="Putative Ubiquitin-protein ligase E3C"/>
    <property type="match status" value="1"/>
</dbReference>